<feature type="transmembrane region" description="Helical" evidence="2">
    <location>
        <begin position="93"/>
        <end position="115"/>
    </location>
</feature>
<dbReference type="EMBL" id="AP027370">
    <property type="protein sequence ID" value="BDY12444.1"/>
    <property type="molecule type" value="Genomic_DNA"/>
</dbReference>
<dbReference type="RefSeq" id="WP_286337637.1">
    <property type="nucleotide sequence ID" value="NZ_AP027370.1"/>
</dbReference>
<dbReference type="Proteomes" id="UP001321445">
    <property type="component" value="Chromosome"/>
</dbReference>
<keyword evidence="2" id="KW-1133">Transmembrane helix</keyword>
<dbReference type="Pfam" id="PF09990">
    <property type="entry name" value="DUF2231"/>
    <property type="match status" value="1"/>
</dbReference>
<keyword evidence="2" id="KW-0812">Transmembrane</keyword>
<evidence type="ECO:0000256" key="1">
    <source>
        <dbReference type="SAM" id="MobiDB-lite"/>
    </source>
</evidence>
<feature type="transmembrane region" description="Helical" evidence="2">
    <location>
        <begin position="122"/>
        <end position="139"/>
    </location>
</feature>
<evidence type="ECO:0000259" key="3">
    <source>
        <dbReference type="Pfam" id="PF09990"/>
    </source>
</evidence>
<feature type="transmembrane region" description="Helical" evidence="2">
    <location>
        <begin position="55"/>
        <end position="73"/>
    </location>
</feature>
<dbReference type="InterPro" id="IPR019251">
    <property type="entry name" value="DUF2231_TM"/>
</dbReference>
<name>A0ABM8FLV3_9BACT</name>
<evidence type="ECO:0000256" key="2">
    <source>
        <dbReference type="SAM" id="Phobius"/>
    </source>
</evidence>
<evidence type="ECO:0000313" key="4">
    <source>
        <dbReference type="EMBL" id="BDY12444.1"/>
    </source>
</evidence>
<sequence length="294" mass="31896">MSLPAIDIPVQLPFEVPLLVHPIFVHFAIAIPIIVLLIELVNIKAKKPAVSITSLFLLTLLIIVYIGAFFAGKADGSEAFALLTPEAKEELKFHKLLGTYLVYGTLILFLLKALAMLVKKSWARDFFLVFLVVFIGVMFKQGKDGGELVYEYGVNVKAVTEVQNKLDDMQYDLDDLKAELKKVKEECAAKEEGAAAPAESQEAAPAEVENAAPASEESSSEPEHEAAPEQESTHETPAASEHESAPAQTHEESAPAQESHETAPAEHESAPAEEAAPSHESESENTTPVHIPTH</sequence>
<gene>
    <name evidence="4" type="ORF">HCR_07560</name>
</gene>
<accession>A0ABM8FLV3</accession>
<feature type="region of interest" description="Disordered" evidence="1">
    <location>
        <begin position="191"/>
        <end position="294"/>
    </location>
</feature>
<organism evidence="4 5">
    <name type="scientific">Hydrogenimonas cancrithermarum</name>
    <dbReference type="NCBI Taxonomy" id="2993563"/>
    <lineage>
        <taxon>Bacteria</taxon>
        <taxon>Pseudomonadati</taxon>
        <taxon>Campylobacterota</taxon>
        <taxon>Epsilonproteobacteria</taxon>
        <taxon>Campylobacterales</taxon>
        <taxon>Hydrogenimonadaceae</taxon>
        <taxon>Hydrogenimonas</taxon>
    </lineage>
</organism>
<evidence type="ECO:0000313" key="5">
    <source>
        <dbReference type="Proteomes" id="UP001321445"/>
    </source>
</evidence>
<feature type="compositionally biased region" description="Basic and acidic residues" evidence="1">
    <location>
        <begin position="221"/>
        <end position="282"/>
    </location>
</feature>
<reference evidence="4 5" key="1">
    <citation type="submission" date="2023-03" db="EMBL/GenBank/DDBJ databases">
        <title>Description of Hydrogenimonas sp. ISO32.</title>
        <authorList>
            <person name="Mino S."/>
            <person name="Fukazawa S."/>
            <person name="Sawabe T."/>
        </authorList>
    </citation>
    <scope>NUCLEOTIDE SEQUENCE [LARGE SCALE GENOMIC DNA]</scope>
    <source>
        <strain evidence="4 5">ISO32</strain>
    </source>
</reference>
<feature type="transmembrane region" description="Helical" evidence="2">
    <location>
        <begin position="23"/>
        <end position="43"/>
    </location>
</feature>
<feature type="compositionally biased region" description="Low complexity" evidence="1">
    <location>
        <begin position="194"/>
        <end position="217"/>
    </location>
</feature>
<feature type="domain" description="DUF2231" evidence="3">
    <location>
        <begin position="20"/>
        <end position="157"/>
    </location>
</feature>
<keyword evidence="5" id="KW-1185">Reference proteome</keyword>
<proteinExistence type="predicted"/>
<protein>
    <recommendedName>
        <fullName evidence="3">DUF2231 domain-containing protein</fullName>
    </recommendedName>
</protein>
<keyword evidence="2" id="KW-0472">Membrane</keyword>